<dbReference type="EMBL" id="JBBPBN010000011">
    <property type="protein sequence ID" value="KAK9028876.1"/>
    <property type="molecule type" value="Genomic_DNA"/>
</dbReference>
<proteinExistence type="predicted"/>
<evidence type="ECO:0000313" key="1">
    <source>
        <dbReference type="EMBL" id="KAK9028876.1"/>
    </source>
</evidence>
<gene>
    <name evidence="1" type="ORF">V6N11_026012</name>
</gene>
<organism evidence="1 2">
    <name type="scientific">Hibiscus sabdariffa</name>
    <name type="common">roselle</name>
    <dbReference type="NCBI Taxonomy" id="183260"/>
    <lineage>
        <taxon>Eukaryota</taxon>
        <taxon>Viridiplantae</taxon>
        <taxon>Streptophyta</taxon>
        <taxon>Embryophyta</taxon>
        <taxon>Tracheophyta</taxon>
        <taxon>Spermatophyta</taxon>
        <taxon>Magnoliopsida</taxon>
        <taxon>eudicotyledons</taxon>
        <taxon>Gunneridae</taxon>
        <taxon>Pentapetalae</taxon>
        <taxon>rosids</taxon>
        <taxon>malvids</taxon>
        <taxon>Malvales</taxon>
        <taxon>Malvaceae</taxon>
        <taxon>Malvoideae</taxon>
        <taxon>Hibiscus</taxon>
    </lineage>
</organism>
<keyword evidence="2" id="KW-1185">Reference proteome</keyword>
<protein>
    <submittedName>
        <fullName evidence="1">Uncharacterized protein</fullName>
    </submittedName>
</protein>
<accession>A0ABR2SUF1</accession>
<reference evidence="1 2" key="1">
    <citation type="journal article" date="2024" name="G3 (Bethesda)">
        <title>Genome assembly of Hibiscus sabdariffa L. provides insights into metabolisms of medicinal natural products.</title>
        <authorList>
            <person name="Kim T."/>
        </authorList>
    </citation>
    <scope>NUCLEOTIDE SEQUENCE [LARGE SCALE GENOMIC DNA]</scope>
    <source>
        <strain evidence="1">TK-2024</strain>
        <tissue evidence="1">Old leaves</tissue>
    </source>
</reference>
<sequence>MKMRMIRCRVFLRSKKYAGLTLVADALRAGLAADPRRLLALYCNHMHNYHVTLLHLIIGDVGRFKEKSCDRRLISFGIMEVLECDSAERSNI</sequence>
<dbReference type="Proteomes" id="UP001396334">
    <property type="component" value="Unassembled WGS sequence"/>
</dbReference>
<evidence type="ECO:0000313" key="2">
    <source>
        <dbReference type="Proteomes" id="UP001396334"/>
    </source>
</evidence>
<comment type="caution">
    <text evidence="1">The sequence shown here is derived from an EMBL/GenBank/DDBJ whole genome shotgun (WGS) entry which is preliminary data.</text>
</comment>
<name>A0ABR2SUF1_9ROSI</name>